<evidence type="ECO:0000256" key="7">
    <source>
        <dbReference type="ARBA" id="ARBA00023136"/>
    </source>
</evidence>
<dbReference type="InterPro" id="IPR007599">
    <property type="entry name" value="DER1"/>
</dbReference>
<dbReference type="GO" id="GO:0005789">
    <property type="term" value="C:endoplasmic reticulum membrane"/>
    <property type="evidence" value="ECO:0007669"/>
    <property type="project" value="UniProtKB-SubCell"/>
</dbReference>
<keyword evidence="5 8" id="KW-0256">Endoplasmic reticulum</keyword>
<keyword evidence="11" id="KW-1185">Reference proteome</keyword>
<evidence type="ECO:0000313" key="10">
    <source>
        <dbReference type="EMBL" id="CAI9091991.1"/>
    </source>
</evidence>
<gene>
    <name evidence="10" type="ORF">OLC1_LOCUS3777</name>
</gene>
<dbReference type="Pfam" id="PF04511">
    <property type="entry name" value="DER1"/>
    <property type="match status" value="1"/>
</dbReference>
<feature type="transmembrane region" description="Helical" evidence="8">
    <location>
        <begin position="67"/>
        <end position="91"/>
    </location>
</feature>
<comment type="similarity">
    <text evidence="3 8">Belongs to the derlin family.</text>
</comment>
<feature type="compositionally biased region" description="Low complexity" evidence="9">
    <location>
        <begin position="248"/>
        <end position="270"/>
    </location>
</feature>
<proteinExistence type="inferred from homology"/>
<dbReference type="InterPro" id="IPR035952">
    <property type="entry name" value="Rhomboid-like_sf"/>
</dbReference>
<comment type="function">
    <text evidence="1">May be involved in the degradation process of specific misfolded endoplasmic reticulum (ER) luminal proteins.</text>
</comment>
<dbReference type="SUPFAM" id="SSF144091">
    <property type="entry name" value="Rhomboid-like"/>
    <property type="match status" value="1"/>
</dbReference>
<feature type="transmembrane region" description="Helical" evidence="8">
    <location>
        <begin position="164"/>
        <end position="182"/>
    </location>
</feature>
<feature type="transmembrane region" description="Helical" evidence="8">
    <location>
        <begin position="188"/>
        <end position="209"/>
    </location>
</feature>
<sequence length="300" mass="33674">MKTSRSFQIIPAIANACRYYQSLPPVAKSYALVCFMTTAAAHVELYNTRTIALYYSDVFRRFQVWRLVTNFFFLGGFSLPFAFRILAILYYGAALEGGPFDKRTADYIWMYIVGGSSVLVMAIIPFMWAPFNGSAIVFMILYVWSRENPDARVKMKGLFQIKGLLLPWVTLGIDTVFGYPWMPGIQGIAAGHIYFCTVLLPFSTGSYYFKTPHWVHNMVESWAEANQTNAPAKQDPDAEVVFRYRSYRPGGSGSGSSRASARPESSSSSSQVPETTQPTRTIVTPSKAFRGKSRRLLVGR</sequence>
<organism evidence="10 11">
    <name type="scientific">Oldenlandia corymbosa var. corymbosa</name>
    <dbReference type="NCBI Taxonomy" id="529605"/>
    <lineage>
        <taxon>Eukaryota</taxon>
        <taxon>Viridiplantae</taxon>
        <taxon>Streptophyta</taxon>
        <taxon>Embryophyta</taxon>
        <taxon>Tracheophyta</taxon>
        <taxon>Spermatophyta</taxon>
        <taxon>Magnoliopsida</taxon>
        <taxon>eudicotyledons</taxon>
        <taxon>Gunneridae</taxon>
        <taxon>Pentapetalae</taxon>
        <taxon>asterids</taxon>
        <taxon>lamiids</taxon>
        <taxon>Gentianales</taxon>
        <taxon>Rubiaceae</taxon>
        <taxon>Rubioideae</taxon>
        <taxon>Spermacoceae</taxon>
        <taxon>Hedyotis-Oldenlandia complex</taxon>
        <taxon>Oldenlandia</taxon>
    </lineage>
</organism>
<feature type="transmembrane region" description="Helical" evidence="8">
    <location>
        <begin position="111"/>
        <end position="144"/>
    </location>
</feature>
<keyword evidence="4 8" id="KW-0812">Transmembrane</keyword>
<evidence type="ECO:0000256" key="2">
    <source>
        <dbReference type="ARBA" id="ARBA00004477"/>
    </source>
</evidence>
<evidence type="ECO:0000256" key="8">
    <source>
        <dbReference type="RuleBase" id="RU363059"/>
    </source>
</evidence>
<evidence type="ECO:0000256" key="5">
    <source>
        <dbReference type="ARBA" id="ARBA00022824"/>
    </source>
</evidence>
<evidence type="ECO:0000256" key="4">
    <source>
        <dbReference type="ARBA" id="ARBA00022692"/>
    </source>
</evidence>
<evidence type="ECO:0000256" key="3">
    <source>
        <dbReference type="ARBA" id="ARBA00008917"/>
    </source>
</evidence>
<comment type="function">
    <text evidence="8">May be involved in the degradation of misfolded endoplasmic reticulum (ER) luminal proteins.</text>
</comment>
<feature type="compositionally biased region" description="Polar residues" evidence="9">
    <location>
        <begin position="271"/>
        <end position="284"/>
    </location>
</feature>
<evidence type="ECO:0000313" key="11">
    <source>
        <dbReference type="Proteomes" id="UP001161247"/>
    </source>
</evidence>
<evidence type="ECO:0000256" key="6">
    <source>
        <dbReference type="ARBA" id="ARBA00022989"/>
    </source>
</evidence>
<evidence type="ECO:0000256" key="1">
    <source>
        <dbReference type="ARBA" id="ARBA00003292"/>
    </source>
</evidence>
<protein>
    <recommendedName>
        <fullName evidence="8">Derlin</fullName>
    </recommendedName>
</protein>
<reference evidence="10" key="1">
    <citation type="submission" date="2023-03" db="EMBL/GenBank/DDBJ databases">
        <authorList>
            <person name="Julca I."/>
        </authorList>
    </citation>
    <scope>NUCLEOTIDE SEQUENCE</scope>
</reference>
<keyword evidence="6 8" id="KW-1133">Transmembrane helix</keyword>
<evidence type="ECO:0000256" key="9">
    <source>
        <dbReference type="SAM" id="MobiDB-lite"/>
    </source>
</evidence>
<dbReference type="GO" id="GO:0006950">
    <property type="term" value="P:response to stress"/>
    <property type="evidence" value="ECO:0007669"/>
    <property type="project" value="UniProtKB-ARBA"/>
</dbReference>
<name>A0AAV1C8Q3_OLDCO</name>
<comment type="subcellular location">
    <subcellularLocation>
        <location evidence="2 8">Endoplasmic reticulum membrane</location>
        <topology evidence="2 8">Multi-pass membrane protein</topology>
    </subcellularLocation>
</comment>
<dbReference type="PANTHER" id="PTHR11009">
    <property type="entry name" value="DER1-LIKE PROTEIN, DERLIN"/>
    <property type="match status" value="1"/>
</dbReference>
<dbReference type="Proteomes" id="UP001161247">
    <property type="component" value="Chromosome 1"/>
</dbReference>
<feature type="region of interest" description="Disordered" evidence="9">
    <location>
        <begin position="248"/>
        <end position="287"/>
    </location>
</feature>
<accession>A0AAV1C8Q3</accession>
<dbReference type="AlphaFoldDB" id="A0AAV1C8Q3"/>
<dbReference type="EMBL" id="OX459118">
    <property type="protein sequence ID" value="CAI9091991.1"/>
    <property type="molecule type" value="Genomic_DNA"/>
</dbReference>
<keyword evidence="7 8" id="KW-0472">Membrane</keyword>